<keyword evidence="3" id="KW-1185">Reference proteome</keyword>
<evidence type="ECO:0000313" key="2">
    <source>
        <dbReference type="EMBL" id="KAF2233874.1"/>
    </source>
</evidence>
<feature type="compositionally biased region" description="Polar residues" evidence="1">
    <location>
        <begin position="27"/>
        <end position="36"/>
    </location>
</feature>
<accession>A0A6A6H6Z6</accession>
<proteinExistence type="predicted"/>
<evidence type="ECO:0000256" key="1">
    <source>
        <dbReference type="SAM" id="MobiDB-lite"/>
    </source>
</evidence>
<dbReference type="EMBL" id="ML991803">
    <property type="protein sequence ID" value="KAF2233874.1"/>
    <property type="molecule type" value="Genomic_DNA"/>
</dbReference>
<dbReference type="AlphaFoldDB" id="A0A6A6H6Z6"/>
<dbReference type="Proteomes" id="UP000800092">
    <property type="component" value="Unassembled WGS sequence"/>
</dbReference>
<organism evidence="2 3">
    <name type="scientific">Viridothelium virens</name>
    <name type="common">Speckled blister lichen</name>
    <name type="synonym">Trypethelium virens</name>
    <dbReference type="NCBI Taxonomy" id="1048519"/>
    <lineage>
        <taxon>Eukaryota</taxon>
        <taxon>Fungi</taxon>
        <taxon>Dikarya</taxon>
        <taxon>Ascomycota</taxon>
        <taxon>Pezizomycotina</taxon>
        <taxon>Dothideomycetes</taxon>
        <taxon>Dothideomycetes incertae sedis</taxon>
        <taxon>Trypetheliales</taxon>
        <taxon>Trypetheliaceae</taxon>
        <taxon>Viridothelium</taxon>
    </lineage>
</organism>
<gene>
    <name evidence="2" type="ORF">EV356DRAFT_190904</name>
</gene>
<sequence length="170" mass="19541">MMRLRRLQTSQRKRVEAVLERDHESDPSTVEQSRPVQVSTKCEQAVTNSFDTKAMLTKYSRKMYEKLHQQLKDPRGTLTGYSRIMHEHTRVQMRAALQSRNMHANDEAFLMPILAKEDVALPLSIDKLTIGKRKESDSSTPKRCAFATKVAERQSTEVDLTLPSRRRAVA</sequence>
<feature type="region of interest" description="Disordered" evidence="1">
    <location>
        <begin position="1"/>
        <end position="36"/>
    </location>
</feature>
<evidence type="ECO:0000313" key="3">
    <source>
        <dbReference type="Proteomes" id="UP000800092"/>
    </source>
</evidence>
<reference evidence="2" key="1">
    <citation type="journal article" date="2020" name="Stud. Mycol.">
        <title>101 Dothideomycetes genomes: a test case for predicting lifestyles and emergence of pathogens.</title>
        <authorList>
            <person name="Haridas S."/>
            <person name="Albert R."/>
            <person name="Binder M."/>
            <person name="Bloem J."/>
            <person name="Labutti K."/>
            <person name="Salamov A."/>
            <person name="Andreopoulos B."/>
            <person name="Baker S."/>
            <person name="Barry K."/>
            <person name="Bills G."/>
            <person name="Bluhm B."/>
            <person name="Cannon C."/>
            <person name="Castanera R."/>
            <person name="Culley D."/>
            <person name="Daum C."/>
            <person name="Ezra D."/>
            <person name="Gonzalez J."/>
            <person name="Henrissat B."/>
            <person name="Kuo A."/>
            <person name="Liang C."/>
            <person name="Lipzen A."/>
            <person name="Lutzoni F."/>
            <person name="Magnuson J."/>
            <person name="Mondo S."/>
            <person name="Nolan M."/>
            <person name="Ohm R."/>
            <person name="Pangilinan J."/>
            <person name="Park H.-J."/>
            <person name="Ramirez L."/>
            <person name="Alfaro M."/>
            <person name="Sun H."/>
            <person name="Tritt A."/>
            <person name="Yoshinaga Y."/>
            <person name="Zwiers L.-H."/>
            <person name="Turgeon B."/>
            <person name="Goodwin S."/>
            <person name="Spatafora J."/>
            <person name="Crous P."/>
            <person name="Grigoriev I."/>
        </authorList>
    </citation>
    <scope>NUCLEOTIDE SEQUENCE</scope>
    <source>
        <strain evidence="2">Tuck. ex Michener</strain>
    </source>
</reference>
<protein>
    <submittedName>
        <fullName evidence="2">Uncharacterized protein</fullName>
    </submittedName>
</protein>
<name>A0A6A6H6Z6_VIRVR</name>
<feature type="compositionally biased region" description="Basic and acidic residues" evidence="1">
    <location>
        <begin position="13"/>
        <end position="26"/>
    </location>
</feature>